<evidence type="ECO:0000256" key="2">
    <source>
        <dbReference type="SAM" id="MobiDB-lite"/>
    </source>
</evidence>
<dbReference type="PRINTS" id="PR01573">
    <property type="entry name" value="SUPERTUBBY"/>
</dbReference>
<evidence type="ECO:0000256" key="1">
    <source>
        <dbReference type="ARBA" id="ARBA00007129"/>
    </source>
</evidence>
<gene>
    <name evidence="4" type="ORF">Ctob_001130</name>
</gene>
<dbReference type="PANTHER" id="PTHR16517:SF7">
    <property type="entry name" value="PROTEIN KING TUBBY"/>
    <property type="match status" value="1"/>
</dbReference>
<comment type="similarity">
    <text evidence="1">Belongs to the TUB family.</text>
</comment>
<dbReference type="SUPFAM" id="SSF54518">
    <property type="entry name" value="Tubby C-terminal domain-like"/>
    <property type="match status" value="1"/>
</dbReference>
<accession>A0A0M0J6D4</accession>
<evidence type="ECO:0000313" key="4">
    <source>
        <dbReference type="EMBL" id="KOO22166.1"/>
    </source>
</evidence>
<dbReference type="Gene3D" id="3.20.90.10">
    <property type="entry name" value="Tubby Protein, Chain A"/>
    <property type="match status" value="1"/>
</dbReference>
<evidence type="ECO:0000259" key="3">
    <source>
        <dbReference type="Pfam" id="PF01167"/>
    </source>
</evidence>
<dbReference type="AlphaFoldDB" id="A0A0M0J6D4"/>
<dbReference type="OrthoDB" id="8775810at2759"/>
<proteinExistence type="inferred from homology"/>
<dbReference type="InterPro" id="IPR000007">
    <property type="entry name" value="Tubby_C"/>
</dbReference>
<organism evidence="4 5">
    <name type="scientific">Chrysochromulina tobinii</name>
    <dbReference type="NCBI Taxonomy" id="1460289"/>
    <lineage>
        <taxon>Eukaryota</taxon>
        <taxon>Haptista</taxon>
        <taxon>Haptophyta</taxon>
        <taxon>Prymnesiophyceae</taxon>
        <taxon>Prymnesiales</taxon>
        <taxon>Chrysochromulinaceae</taxon>
        <taxon>Chrysochromulina</taxon>
    </lineage>
</organism>
<feature type="region of interest" description="Disordered" evidence="2">
    <location>
        <begin position="30"/>
        <end position="97"/>
    </location>
</feature>
<reference evidence="5" key="1">
    <citation type="journal article" date="2015" name="PLoS Genet.">
        <title>Genome Sequence and Transcriptome Analyses of Chrysochromulina tobin: Metabolic Tools for Enhanced Algal Fitness in the Prominent Order Prymnesiales (Haptophyceae).</title>
        <authorList>
            <person name="Hovde B.T."/>
            <person name="Deodato C.R."/>
            <person name="Hunsperger H.M."/>
            <person name="Ryken S.A."/>
            <person name="Yost W."/>
            <person name="Jha R.K."/>
            <person name="Patterson J."/>
            <person name="Monnat R.J. Jr."/>
            <person name="Barlow S.B."/>
            <person name="Starkenburg S.R."/>
            <person name="Cattolico R.A."/>
        </authorList>
    </citation>
    <scope>NUCLEOTIDE SEQUENCE</scope>
    <source>
        <strain evidence="5">CCMP291</strain>
    </source>
</reference>
<sequence>MEAEIERADCRDMVRDITFASLPTRKTFIGRGVPNVTVGNEAPSSYERAPTGSSLGGGVTEEDEDGTSSKEASPVRAMQAGARRKSPPAELTTTRPPAELIEVKAARSPALTAASDSVRAGREERVVDEETHEALRLAMQAAIAADRADMLAELLSGSEDEPPADPNGYLRTGKTFLSLASAGGKLQALLHTRETDIKRLLVLPHGLPHEVQLDALRVGKSNNYRCYLRLGSRSDRRICIFEASRTRKGSLKNSQYVIKLPRDDPRLVDVEENLGYLPEDLFYCGKVRSYNLSGANFVAYDDGVKVETPDEKPPPGKRLRRQMVAMCFNKSSSRRVPMTMRVLVPAVEVADAPDQPSERGVPSLPQTCVELLETLQALPQGAEEQTPPAGTRLLKLVPPRWNADEQMFQLFCEGRACCMSNKNVQLADTLVPNEAVLQVGKLNSQMFNVDLQGCLSPFQAFCSALAVFDQSSVRRRF</sequence>
<protein>
    <submittedName>
        <fullName evidence="4">Tubby-related protein 2-like protein</fullName>
    </submittedName>
</protein>
<evidence type="ECO:0000313" key="5">
    <source>
        <dbReference type="Proteomes" id="UP000037460"/>
    </source>
</evidence>
<comment type="caution">
    <text evidence="4">The sequence shown here is derived from an EMBL/GenBank/DDBJ whole genome shotgun (WGS) entry which is preliminary data.</text>
</comment>
<dbReference type="EMBL" id="JWZX01003305">
    <property type="protein sequence ID" value="KOO22166.1"/>
    <property type="molecule type" value="Genomic_DNA"/>
</dbReference>
<dbReference type="Proteomes" id="UP000037460">
    <property type="component" value="Unassembled WGS sequence"/>
</dbReference>
<name>A0A0M0J6D4_9EUKA</name>
<keyword evidence="5" id="KW-1185">Reference proteome</keyword>
<dbReference type="Pfam" id="PF01167">
    <property type="entry name" value="Tub"/>
    <property type="match status" value="1"/>
</dbReference>
<dbReference type="PANTHER" id="PTHR16517">
    <property type="entry name" value="TUBBY-RELATED"/>
    <property type="match status" value="1"/>
</dbReference>
<feature type="domain" description="Tubby C-terminal" evidence="3">
    <location>
        <begin position="220"/>
        <end position="469"/>
    </location>
</feature>
<dbReference type="InterPro" id="IPR025659">
    <property type="entry name" value="Tubby-like_C"/>
</dbReference>